<dbReference type="Proteomes" id="UP001158986">
    <property type="component" value="Unassembled WGS sequence"/>
</dbReference>
<feature type="region of interest" description="Disordered" evidence="1">
    <location>
        <begin position="1"/>
        <end position="30"/>
    </location>
</feature>
<feature type="compositionally biased region" description="Basic and acidic residues" evidence="1">
    <location>
        <begin position="98"/>
        <end position="109"/>
    </location>
</feature>
<feature type="region of interest" description="Disordered" evidence="1">
    <location>
        <begin position="54"/>
        <end position="109"/>
    </location>
</feature>
<evidence type="ECO:0000313" key="3">
    <source>
        <dbReference type="Proteomes" id="UP001158986"/>
    </source>
</evidence>
<keyword evidence="3" id="KW-1185">Reference proteome</keyword>
<organism evidence="2 3">
    <name type="scientific">Peronospora belbahrii</name>
    <dbReference type="NCBI Taxonomy" id="622444"/>
    <lineage>
        <taxon>Eukaryota</taxon>
        <taxon>Sar</taxon>
        <taxon>Stramenopiles</taxon>
        <taxon>Oomycota</taxon>
        <taxon>Peronosporomycetes</taxon>
        <taxon>Peronosporales</taxon>
        <taxon>Peronosporaceae</taxon>
        <taxon>Peronospora</taxon>
    </lineage>
</organism>
<gene>
    <name evidence="2" type="ORF">PBS001_LOCUS2860</name>
</gene>
<proteinExistence type="predicted"/>
<name>A0ABN8CTL3_9STRA</name>
<reference evidence="2 3" key="1">
    <citation type="submission" date="2021-11" db="EMBL/GenBank/DDBJ databases">
        <authorList>
            <person name="Islam A."/>
            <person name="Islam S."/>
            <person name="Flora M.S."/>
            <person name="Rahman M."/>
            <person name="Ziaur R.M."/>
            <person name="Epstein J.H."/>
            <person name="Hassan M."/>
            <person name="Klassen M."/>
            <person name="Woodard K."/>
            <person name="Webb A."/>
            <person name="Webby R.J."/>
            <person name="El Zowalaty M.E."/>
        </authorList>
    </citation>
    <scope>NUCLEOTIDE SEQUENCE [LARGE SCALE GENOMIC DNA]</scope>
    <source>
        <strain evidence="2">Pbs1</strain>
    </source>
</reference>
<sequence>MAMVETRLSKKIPSFSGRTSGDDPSFSGEDDEVDETFVALQKMLKTLNRTNRVRHSSFGSNNGSFNSNSGSNNGSFLSGSGNAMVLPVNDSANQQSMSREEMLESRRQERDRFRRSLFARNNSSSNDYSARLRQTCPAYYYSEEEEEDETLEPSVESTISNRLMNGSFSNLNVHVISRSRWSAEDRAKERLPIVMLPKNGKFSIPTDNKKINVVQTDEFIELHDKLIKNLPPRAATMHYLTPPRSTWYMQMHDFEELKW</sequence>
<accession>A0ABN8CTL3</accession>
<feature type="compositionally biased region" description="Low complexity" evidence="1">
    <location>
        <begin position="56"/>
        <end position="82"/>
    </location>
</feature>
<evidence type="ECO:0000256" key="1">
    <source>
        <dbReference type="SAM" id="MobiDB-lite"/>
    </source>
</evidence>
<evidence type="ECO:0000313" key="2">
    <source>
        <dbReference type="EMBL" id="CAH0516175.1"/>
    </source>
</evidence>
<protein>
    <submittedName>
        <fullName evidence="2">Uncharacterized protein</fullName>
    </submittedName>
</protein>
<comment type="caution">
    <text evidence="2">The sequence shown here is derived from an EMBL/GenBank/DDBJ whole genome shotgun (WGS) entry which is preliminary data.</text>
</comment>
<dbReference type="EMBL" id="CAKLCB010000156">
    <property type="protein sequence ID" value="CAH0516175.1"/>
    <property type="molecule type" value="Genomic_DNA"/>
</dbReference>